<organism evidence="1 2">
    <name type="scientific">Thermococcus paralvinellae</name>
    <dbReference type="NCBI Taxonomy" id="582419"/>
    <lineage>
        <taxon>Archaea</taxon>
        <taxon>Methanobacteriati</taxon>
        <taxon>Methanobacteriota</taxon>
        <taxon>Thermococci</taxon>
        <taxon>Thermococcales</taxon>
        <taxon>Thermococcaceae</taxon>
        <taxon>Thermococcus</taxon>
    </lineage>
</organism>
<reference evidence="1" key="1">
    <citation type="journal article" date="2020" name="ISME J.">
        <title>Gammaproteobacteria mediating utilization of methyl-, sulfur- and petroleum organic compounds in deep ocean hydrothermal plumes.</title>
        <authorList>
            <person name="Zhou Z."/>
            <person name="Liu Y."/>
            <person name="Pan J."/>
            <person name="Cron B.R."/>
            <person name="Toner B.M."/>
            <person name="Anantharaman K."/>
            <person name="Breier J.A."/>
            <person name="Dick G.J."/>
            <person name="Li M."/>
        </authorList>
    </citation>
    <scope>NUCLEOTIDE SEQUENCE</scope>
    <source>
        <strain evidence="1">SZUA-1476</strain>
    </source>
</reference>
<accession>A0A832ZG95</accession>
<protein>
    <submittedName>
        <fullName evidence="1">Uncharacterized protein</fullName>
    </submittedName>
</protein>
<evidence type="ECO:0000313" key="1">
    <source>
        <dbReference type="EMBL" id="HIP88416.1"/>
    </source>
</evidence>
<proteinExistence type="predicted"/>
<dbReference type="EMBL" id="DQUR01000008">
    <property type="protein sequence ID" value="HIP88416.1"/>
    <property type="molecule type" value="Genomic_DNA"/>
</dbReference>
<comment type="caution">
    <text evidence="1">The sequence shown here is derived from an EMBL/GenBank/DDBJ whole genome shotgun (WGS) entry which is preliminary data.</text>
</comment>
<dbReference type="AlphaFoldDB" id="A0A832ZG95"/>
<dbReference type="Proteomes" id="UP000653692">
    <property type="component" value="Unassembled WGS sequence"/>
</dbReference>
<gene>
    <name evidence="1" type="ORF">EYH24_00175</name>
</gene>
<name>A0A832ZG95_9EURY</name>
<evidence type="ECO:0000313" key="2">
    <source>
        <dbReference type="Proteomes" id="UP000653692"/>
    </source>
</evidence>
<sequence>MRLGILKLDKLLGEIPEGSVVLIETLGELGEEIVIEALKENREKIVALVAKRLKYRVYNVRLF</sequence>